<dbReference type="KEGG" id="nbe:Back2_05310"/>
<sequence length="185" mass="19652">MWLRQAQADDAAFLASSWRTHLREAESVGEADILAIIEAAQASADEQLLIAEYDGERAGAALLRVTTVSPLNLEPILSVVAPFVVATQRRKGVGRALLNAATTFADERGIATMATVASASSREANRYFSRLGLGPHALVRTAPVALVASRLAAAAGQRMPRPRQGAKLADVMAARRAVRRTPAAR</sequence>
<name>A0A3G9IYJ6_9ACTN</name>
<evidence type="ECO:0000313" key="5">
    <source>
        <dbReference type="Proteomes" id="UP000271573"/>
    </source>
</evidence>
<keyword evidence="1" id="KW-0808">Transferase</keyword>
<protein>
    <recommendedName>
        <fullName evidence="3">N-acetyltransferase domain-containing protein</fullName>
    </recommendedName>
</protein>
<dbReference type="GO" id="GO:0016747">
    <property type="term" value="F:acyltransferase activity, transferring groups other than amino-acyl groups"/>
    <property type="evidence" value="ECO:0007669"/>
    <property type="project" value="InterPro"/>
</dbReference>
<dbReference type="InterPro" id="IPR016181">
    <property type="entry name" value="Acyl_CoA_acyltransferase"/>
</dbReference>
<dbReference type="InterPro" id="IPR050832">
    <property type="entry name" value="Bact_Acetyltransf"/>
</dbReference>
<evidence type="ECO:0000259" key="3">
    <source>
        <dbReference type="PROSITE" id="PS51186"/>
    </source>
</evidence>
<gene>
    <name evidence="4" type="ORF">Back2_05310</name>
</gene>
<evidence type="ECO:0000313" key="4">
    <source>
        <dbReference type="EMBL" id="BBH16244.1"/>
    </source>
</evidence>
<dbReference type="Proteomes" id="UP000271573">
    <property type="component" value="Chromosome"/>
</dbReference>
<accession>A0A3G9IYJ6</accession>
<organism evidence="4 5">
    <name type="scientific">Nocardioides baekrokdamisoli</name>
    <dbReference type="NCBI Taxonomy" id="1804624"/>
    <lineage>
        <taxon>Bacteria</taxon>
        <taxon>Bacillati</taxon>
        <taxon>Actinomycetota</taxon>
        <taxon>Actinomycetes</taxon>
        <taxon>Propionibacteriales</taxon>
        <taxon>Nocardioidaceae</taxon>
        <taxon>Nocardioides</taxon>
    </lineage>
</organism>
<dbReference type="EMBL" id="AP019307">
    <property type="protein sequence ID" value="BBH16244.1"/>
    <property type="molecule type" value="Genomic_DNA"/>
</dbReference>
<dbReference type="CDD" id="cd04301">
    <property type="entry name" value="NAT_SF"/>
    <property type="match status" value="1"/>
</dbReference>
<dbReference type="InterPro" id="IPR000182">
    <property type="entry name" value="GNAT_dom"/>
</dbReference>
<dbReference type="PANTHER" id="PTHR43877">
    <property type="entry name" value="AMINOALKYLPHOSPHONATE N-ACETYLTRANSFERASE-RELATED-RELATED"/>
    <property type="match status" value="1"/>
</dbReference>
<keyword evidence="5" id="KW-1185">Reference proteome</keyword>
<dbReference type="PANTHER" id="PTHR43877:SF1">
    <property type="entry name" value="ACETYLTRANSFERASE"/>
    <property type="match status" value="1"/>
</dbReference>
<proteinExistence type="predicted"/>
<dbReference type="PROSITE" id="PS51186">
    <property type="entry name" value="GNAT"/>
    <property type="match status" value="1"/>
</dbReference>
<dbReference type="AlphaFoldDB" id="A0A3G9IYJ6"/>
<dbReference type="Gene3D" id="3.40.630.30">
    <property type="match status" value="1"/>
</dbReference>
<dbReference type="SUPFAM" id="SSF55729">
    <property type="entry name" value="Acyl-CoA N-acyltransferases (Nat)"/>
    <property type="match status" value="1"/>
</dbReference>
<dbReference type="OrthoDB" id="5192872at2"/>
<dbReference type="Pfam" id="PF00583">
    <property type="entry name" value="Acetyltransf_1"/>
    <property type="match status" value="1"/>
</dbReference>
<keyword evidence="2" id="KW-0012">Acyltransferase</keyword>
<evidence type="ECO:0000256" key="1">
    <source>
        <dbReference type="ARBA" id="ARBA00022679"/>
    </source>
</evidence>
<reference evidence="4 5" key="1">
    <citation type="submission" date="2018-11" db="EMBL/GenBank/DDBJ databases">
        <title>Complete genome sequence of Nocardioides baekrokdamisoli strain KCTC 39748.</title>
        <authorList>
            <person name="Kang S.W."/>
            <person name="Lee K.C."/>
            <person name="Kim K.K."/>
            <person name="Kim J.S."/>
            <person name="Kim D.S."/>
            <person name="Ko S.H."/>
            <person name="Yang S.H."/>
            <person name="Shin Y.K."/>
            <person name="Lee J.S."/>
        </authorList>
    </citation>
    <scope>NUCLEOTIDE SEQUENCE [LARGE SCALE GENOMIC DNA]</scope>
    <source>
        <strain evidence="4 5">KCTC 39748</strain>
    </source>
</reference>
<evidence type="ECO:0000256" key="2">
    <source>
        <dbReference type="ARBA" id="ARBA00023315"/>
    </source>
</evidence>
<feature type="domain" description="N-acetyltransferase" evidence="3">
    <location>
        <begin position="1"/>
        <end position="153"/>
    </location>
</feature>